<keyword evidence="7" id="KW-1185">Reference proteome</keyword>
<evidence type="ECO:0000256" key="3">
    <source>
        <dbReference type="ARBA" id="ARBA00023163"/>
    </source>
</evidence>
<dbReference type="Gene3D" id="3.40.50.2300">
    <property type="match status" value="2"/>
</dbReference>
<dbReference type="Gene3D" id="1.10.260.40">
    <property type="entry name" value="lambda repressor-like DNA-binding domains"/>
    <property type="match status" value="1"/>
</dbReference>
<organism evidence="5 8">
    <name type="scientific">Mycolicibacterium rufum</name>
    <dbReference type="NCBI Taxonomy" id="318424"/>
    <lineage>
        <taxon>Bacteria</taxon>
        <taxon>Bacillati</taxon>
        <taxon>Actinomycetota</taxon>
        <taxon>Actinomycetes</taxon>
        <taxon>Mycobacteriales</taxon>
        <taxon>Mycobacteriaceae</taxon>
        <taxon>Mycolicibacterium</taxon>
    </lineage>
</organism>
<dbReference type="PANTHER" id="PTHR30146:SF109">
    <property type="entry name" value="HTH-TYPE TRANSCRIPTIONAL REGULATOR GALS"/>
    <property type="match status" value="1"/>
</dbReference>
<evidence type="ECO:0000259" key="4">
    <source>
        <dbReference type="PROSITE" id="PS50932"/>
    </source>
</evidence>
<reference evidence="5" key="2">
    <citation type="journal article" date="2022" name="BMC Genomics">
        <title>Comparative genome analysis of mycobacteria focusing on tRNA and non-coding RNA.</title>
        <authorList>
            <person name="Behra P.R.K."/>
            <person name="Pettersson B.M.F."/>
            <person name="Ramesh M."/>
            <person name="Das S."/>
            <person name="Dasgupta S."/>
            <person name="Kirsebom L.A."/>
        </authorList>
    </citation>
    <scope>NUCLEOTIDE SEQUENCE</scope>
    <source>
        <strain evidence="5">DSM 45406</strain>
    </source>
</reference>
<dbReference type="EMBL" id="JACKRN010001051">
    <property type="protein sequence ID" value="MCV7074261.1"/>
    <property type="molecule type" value="Genomic_DNA"/>
</dbReference>
<dbReference type="PROSITE" id="PS50932">
    <property type="entry name" value="HTH_LACI_2"/>
    <property type="match status" value="1"/>
</dbReference>
<dbReference type="InterPro" id="IPR010982">
    <property type="entry name" value="Lambda_DNA-bd_dom_sf"/>
</dbReference>
<dbReference type="InterPro" id="IPR046335">
    <property type="entry name" value="LacI/GalR-like_sensor"/>
</dbReference>
<reference evidence="6" key="3">
    <citation type="submission" date="2022-08" db="EMBL/GenBank/DDBJ databases">
        <title>Whole genome sequencing of non-tuberculosis mycobacteria type-strains.</title>
        <authorList>
            <person name="Igarashi Y."/>
            <person name="Osugi A."/>
            <person name="Mitarai S."/>
        </authorList>
    </citation>
    <scope>NUCLEOTIDE SEQUENCE</scope>
    <source>
        <strain evidence="6">JCM 16372</strain>
    </source>
</reference>
<reference evidence="5" key="1">
    <citation type="submission" date="2020-07" db="EMBL/GenBank/DDBJ databases">
        <authorList>
            <person name="Pettersson B.M.F."/>
            <person name="Behra P.R.K."/>
            <person name="Ramesh M."/>
            <person name="Das S."/>
            <person name="Dasgupta S."/>
            <person name="Kirsebom L.A."/>
        </authorList>
    </citation>
    <scope>NUCLEOTIDE SEQUENCE</scope>
    <source>
        <strain evidence="5">DSM 45406</strain>
    </source>
</reference>
<dbReference type="Proteomes" id="UP001140272">
    <property type="component" value="Unassembled WGS sequence"/>
</dbReference>
<dbReference type="Pfam" id="PF00356">
    <property type="entry name" value="LacI"/>
    <property type="match status" value="1"/>
</dbReference>
<dbReference type="RefSeq" id="WP_043410779.1">
    <property type="nucleotide sequence ID" value="NZ_CP092427.2"/>
</dbReference>
<dbReference type="Proteomes" id="UP001055159">
    <property type="component" value="Chromosome"/>
</dbReference>
<evidence type="ECO:0000313" key="8">
    <source>
        <dbReference type="Proteomes" id="UP001140272"/>
    </source>
</evidence>
<name>A0A9X3BUG2_9MYCO</name>
<keyword evidence="2 5" id="KW-0238">DNA-binding</keyword>
<dbReference type="SMART" id="SM00354">
    <property type="entry name" value="HTH_LACI"/>
    <property type="match status" value="1"/>
</dbReference>
<gene>
    <name evidence="5" type="ORF">H7H73_32335</name>
    <name evidence="6" type="ORF">MJO55_18100</name>
</gene>
<protein>
    <submittedName>
        <fullName evidence="5">LacI family DNA-binding transcriptional regulator</fullName>
    </submittedName>
    <submittedName>
        <fullName evidence="6">LacI family transcriptional regulator</fullName>
    </submittedName>
</protein>
<feature type="domain" description="HTH lacI-type" evidence="4">
    <location>
        <begin position="5"/>
        <end position="59"/>
    </location>
</feature>
<dbReference type="InterPro" id="IPR000843">
    <property type="entry name" value="HTH_LacI"/>
</dbReference>
<keyword evidence="1" id="KW-0805">Transcription regulation</keyword>
<evidence type="ECO:0000313" key="7">
    <source>
        <dbReference type="Proteomes" id="UP001055159"/>
    </source>
</evidence>
<dbReference type="InterPro" id="IPR028082">
    <property type="entry name" value="Peripla_BP_I"/>
</dbReference>
<dbReference type="GO" id="GO:0003700">
    <property type="term" value="F:DNA-binding transcription factor activity"/>
    <property type="evidence" value="ECO:0007669"/>
    <property type="project" value="TreeGrafter"/>
</dbReference>
<accession>A0A9X3BUG2</accession>
<evidence type="ECO:0000313" key="6">
    <source>
        <dbReference type="EMBL" id="ULP35201.1"/>
    </source>
</evidence>
<dbReference type="Pfam" id="PF13377">
    <property type="entry name" value="Peripla_BP_3"/>
    <property type="match status" value="1"/>
</dbReference>
<dbReference type="SUPFAM" id="SSF47413">
    <property type="entry name" value="lambda repressor-like DNA-binding domains"/>
    <property type="match status" value="1"/>
</dbReference>
<proteinExistence type="predicted"/>
<dbReference type="CDD" id="cd06267">
    <property type="entry name" value="PBP1_LacI_sugar_binding-like"/>
    <property type="match status" value="1"/>
</dbReference>
<evidence type="ECO:0000256" key="1">
    <source>
        <dbReference type="ARBA" id="ARBA00023015"/>
    </source>
</evidence>
<dbReference type="SUPFAM" id="SSF53822">
    <property type="entry name" value="Periplasmic binding protein-like I"/>
    <property type="match status" value="1"/>
</dbReference>
<evidence type="ECO:0000313" key="5">
    <source>
        <dbReference type="EMBL" id="MCV7074261.1"/>
    </source>
</evidence>
<keyword evidence="3" id="KW-0804">Transcription</keyword>
<dbReference type="CDD" id="cd01392">
    <property type="entry name" value="HTH_LacI"/>
    <property type="match status" value="1"/>
</dbReference>
<sequence>MNRRPTLQDVAERAGVSRALVSIVMRGVAGAGPQTRERVHRAAEEIGYRPDVHARRLRQQRTKLAGVMFTATQEFHADLVDGVYSAADALGYDVVLSAVTPHRDEQRAIRTLVDDRCEGLVLIGPQMPTRDLVDLATRLPVVVVARKVRGVDDVRSDDAAGAGLAVEHLVTLGHRRIVYLDGAGAPGAAERLRGYRAAMRDAQLTATVRPGGLTEREGAAAAAAMLDSGELPDAVFAFNDRCALGVMDVFLRSGVSVPDHISVIGFDDSPLAGLAHINLTTVRQDCAGLARAATERLAARLDGGAAEGRTVDIVCEPSLVVRGSAGPRPL</sequence>
<dbReference type="AlphaFoldDB" id="A0A9X3BUG2"/>
<evidence type="ECO:0000256" key="2">
    <source>
        <dbReference type="ARBA" id="ARBA00023125"/>
    </source>
</evidence>
<dbReference type="EMBL" id="CP092427">
    <property type="protein sequence ID" value="ULP35201.1"/>
    <property type="molecule type" value="Genomic_DNA"/>
</dbReference>
<dbReference type="GO" id="GO:0000976">
    <property type="term" value="F:transcription cis-regulatory region binding"/>
    <property type="evidence" value="ECO:0007669"/>
    <property type="project" value="TreeGrafter"/>
</dbReference>
<dbReference type="PANTHER" id="PTHR30146">
    <property type="entry name" value="LACI-RELATED TRANSCRIPTIONAL REPRESSOR"/>
    <property type="match status" value="1"/>
</dbReference>